<organism evidence="2 3">
    <name type="scientific">Actinomadura fulvescens</name>
    <dbReference type="NCBI Taxonomy" id="46160"/>
    <lineage>
        <taxon>Bacteria</taxon>
        <taxon>Bacillati</taxon>
        <taxon>Actinomycetota</taxon>
        <taxon>Actinomycetes</taxon>
        <taxon>Streptosporangiales</taxon>
        <taxon>Thermomonosporaceae</taxon>
        <taxon>Actinomadura</taxon>
    </lineage>
</organism>
<dbReference type="Proteomes" id="UP001501509">
    <property type="component" value="Unassembled WGS sequence"/>
</dbReference>
<dbReference type="RefSeq" id="WP_344548831.1">
    <property type="nucleotide sequence ID" value="NZ_BAAATD010000021.1"/>
</dbReference>
<name>A0ABP6D8D7_9ACTN</name>
<keyword evidence="3" id="KW-1185">Reference proteome</keyword>
<dbReference type="InterPro" id="IPR036390">
    <property type="entry name" value="WH_DNA-bd_sf"/>
</dbReference>
<gene>
    <name evidence="2" type="ORF">GCM10010411_89850</name>
</gene>
<dbReference type="PROSITE" id="PS50995">
    <property type="entry name" value="HTH_MARR_2"/>
    <property type="match status" value="1"/>
</dbReference>
<dbReference type="SUPFAM" id="SSF46785">
    <property type="entry name" value="Winged helix' DNA-binding domain"/>
    <property type="match status" value="1"/>
</dbReference>
<dbReference type="PANTHER" id="PTHR33164:SF99">
    <property type="entry name" value="MARR FAMILY REGULATORY PROTEIN"/>
    <property type="match status" value="1"/>
</dbReference>
<protein>
    <recommendedName>
        <fullName evidence="1">HTH marR-type domain-containing protein</fullName>
    </recommendedName>
</protein>
<dbReference type="Pfam" id="PF12802">
    <property type="entry name" value="MarR_2"/>
    <property type="match status" value="1"/>
</dbReference>
<feature type="domain" description="HTH marR-type" evidence="1">
    <location>
        <begin position="12"/>
        <end position="150"/>
    </location>
</feature>
<accession>A0ABP6D8D7</accession>
<evidence type="ECO:0000313" key="3">
    <source>
        <dbReference type="Proteomes" id="UP001501509"/>
    </source>
</evidence>
<dbReference type="InterPro" id="IPR039422">
    <property type="entry name" value="MarR/SlyA-like"/>
</dbReference>
<reference evidence="3" key="1">
    <citation type="journal article" date="2019" name="Int. J. Syst. Evol. Microbiol.">
        <title>The Global Catalogue of Microorganisms (GCM) 10K type strain sequencing project: providing services to taxonomists for standard genome sequencing and annotation.</title>
        <authorList>
            <consortium name="The Broad Institute Genomics Platform"/>
            <consortium name="The Broad Institute Genome Sequencing Center for Infectious Disease"/>
            <person name="Wu L."/>
            <person name="Ma J."/>
        </authorList>
    </citation>
    <scope>NUCLEOTIDE SEQUENCE [LARGE SCALE GENOMIC DNA]</scope>
    <source>
        <strain evidence="3">JCM 6833</strain>
    </source>
</reference>
<evidence type="ECO:0000313" key="2">
    <source>
        <dbReference type="EMBL" id="GAA2636633.1"/>
    </source>
</evidence>
<dbReference type="InterPro" id="IPR000835">
    <property type="entry name" value="HTH_MarR-typ"/>
</dbReference>
<proteinExistence type="predicted"/>
<dbReference type="InterPro" id="IPR036388">
    <property type="entry name" value="WH-like_DNA-bd_sf"/>
</dbReference>
<dbReference type="PANTHER" id="PTHR33164">
    <property type="entry name" value="TRANSCRIPTIONAL REGULATOR, MARR FAMILY"/>
    <property type="match status" value="1"/>
</dbReference>
<dbReference type="SMART" id="SM00347">
    <property type="entry name" value="HTH_MARR"/>
    <property type="match status" value="1"/>
</dbReference>
<evidence type="ECO:0000259" key="1">
    <source>
        <dbReference type="PROSITE" id="PS50995"/>
    </source>
</evidence>
<dbReference type="EMBL" id="BAAATD010000021">
    <property type="protein sequence ID" value="GAA2636633.1"/>
    <property type="molecule type" value="Genomic_DNA"/>
</dbReference>
<dbReference type="Gene3D" id="1.10.10.10">
    <property type="entry name" value="Winged helix-like DNA-binding domain superfamily/Winged helix DNA-binding domain"/>
    <property type="match status" value="1"/>
</dbReference>
<comment type="caution">
    <text evidence="2">The sequence shown here is derived from an EMBL/GenBank/DDBJ whole genome shotgun (WGS) entry which is preliminary data.</text>
</comment>
<sequence length="167" mass="18212">MTPPHHPAGGGARDAWAAYRRLQLLVDVEISRDLEKDSGLSMPDYDVLAAVAEMSCEETCVRVSGLANRMHWDHSRLSRQLRRMQQRGLIARQSCELDGRGDDVLLTETGRQTLERATPAHLASIDRHFSGALSERQLDALIGIQQTIAASRADSGPAGVSRGGSRA</sequence>